<proteinExistence type="predicted"/>
<gene>
    <name evidence="1" type="ORF">FHS21_004805</name>
</gene>
<organism evidence="1 2">
    <name type="scientific">Phyllobacterium trifolii</name>
    <dbReference type="NCBI Taxonomy" id="300193"/>
    <lineage>
        <taxon>Bacteria</taxon>
        <taxon>Pseudomonadati</taxon>
        <taxon>Pseudomonadota</taxon>
        <taxon>Alphaproteobacteria</taxon>
        <taxon>Hyphomicrobiales</taxon>
        <taxon>Phyllobacteriaceae</taxon>
        <taxon>Phyllobacterium</taxon>
    </lineage>
</organism>
<sequence>MGNYEFQEAMRSGHFPIATDEAFRILLARLERAEFDQIRS</sequence>
<evidence type="ECO:0000313" key="1">
    <source>
        <dbReference type="EMBL" id="MBB3148358.1"/>
    </source>
</evidence>
<dbReference type="AlphaFoldDB" id="A0A839UBK8"/>
<dbReference type="Proteomes" id="UP000554520">
    <property type="component" value="Unassembled WGS sequence"/>
</dbReference>
<protein>
    <submittedName>
        <fullName evidence="1">Uncharacterized protein</fullName>
    </submittedName>
</protein>
<accession>A0A839UBK8</accession>
<reference evidence="1 2" key="1">
    <citation type="submission" date="2020-08" db="EMBL/GenBank/DDBJ databases">
        <title>Genomic Encyclopedia of Type Strains, Phase III (KMG-III): the genomes of soil and plant-associated and newly described type strains.</title>
        <authorList>
            <person name="Whitman W."/>
        </authorList>
    </citation>
    <scope>NUCLEOTIDE SEQUENCE [LARGE SCALE GENOMIC DNA]</scope>
    <source>
        <strain evidence="1 2">CECT 7015</strain>
    </source>
</reference>
<dbReference type="EMBL" id="JACHXN010000019">
    <property type="protein sequence ID" value="MBB3148358.1"/>
    <property type="molecule type" value="Genomic_DNA"/>
</dbReference>
<comment type="caution">
    <text evidence="1">The sequence shown here is derived from an EMBL/GenBank/DDBJ whole genome shotgun (WGS) entry which is preliminary data.</text>
</comment>
<evidence type="ECO:0000313" key="2">
    <source>
        <dbReference type="Proteomes" id="UP000554520"/>
    </source>
</evidence>
<keyword evidence="2" id="KW-1185">Reference proteome</keyword>
<name>A0A839UBK8_9HYPH</name>